<accession>A0A7M5X2Q2</accession>
<name>A0A7M5X2Q2_9CNID</name>
<sequence>MQSYAEISKKSRFYPKSAIQAVQSRAALAQKRLYAYKKSKIQTNKPNGRMVDVTGSEKSHIPHPPSFLNIHKRDIHTETGFHRGTPSIMLSEQRRAEISRLNAAALKRNPFMDGLGGNSYGGVGGVLSKQGWKYEKKHRRSSEDDIPSLVARQRRSHMPYLGQNLDQIGVVRVRPNWDTKPAKKDKLPQPEIRTPQRLGHQVSPFNRAASPYMRNTVPQSNQQPWQMKSNVPSFNSFYGQPQIQYPNTFAPFLSYQQMYQNMAEKLTQKTVDEKTK</sequence>
<keyword evidence="2" id="KW-1185">Reference proteome</keyword>
<dbReference type="Proteomes" id="UP000594262">
    <property type="component" value="Unplaced"/>
</dbReference>
<reference evidence="1" key="1">
    <citation type="submission" date="2021-01" db="UniProtKB">
        <authorList>
            <consortium name="EnsemblMetazoa"/>
        </authorList>
    </citation>
    <scope>IDENTIFICATION</scope>
</reference>
<dbReference type="AlphaFoldDB" id="A0A7M5X2Q2"/>
<evidence type="ECO:0000313" key="2">
    <source>
        <dbReference type="Proteomes" id="UP000594262"/>
    </source>
</evidence>
<dbReference type="EnsemblMetazoa" id="CLYHEMT016527.2">
    <property type="protein sequence ID" value="CLYHEMP016527.2"/>
    <property type="gene ID" value="CLYHEMG016527"/>
</dbReference>
<proteinExistence type="predicted"/>
<organism evidence="1 2">
    <name type="scientific">Clytia hemisphaerica</name>
    <dbReference type="NCBI Taxonomy" id="252671"/>
    <lineage>
        <taxon>Eukaryota</taxon>
        <taxon>Metazoa</taxon>
        <taxon>Cnidaria</taxon>
        <taxon>Hydrozoa</taxon>
        <taxon>Hydroidolina</taxon>
        <taxon>Leptothecata</taxon>
        <taxon>Obeliida</taxon>
        <taxon>Clytiidae</taxon>
        <taxon>Clytia</taxon>
    </lineage>
</organism>
<protein>
    <submittedName>
        <fullName evidence="1">Uncharacterized protein</fullName>
    </submittedName>
</protein>
<evidence type="ECO:0000313" key="1">
    <source>
        <dbReference type="EnsemblMetazoa" id="CLYHEMP016527.2"/>
    </source>
</evidence>